<dbReference type="GO" id="GO:0031966">
    <property type="term" value="C:mitochondrial membrane"/>
    <property type="evidence" value="ECO:0007669"/>
    <property type="project" value="UniProtKB-SubCell"/>
</dbReference>
<dbReference type="SUPFAM" id="SSF103506">
    <property type="entry name" value="Mitochondrial carrier"/>
    <property type="match status" value="1"/>
</dbReference>
<keyword evidence="6" id="KW-1133">Transmembrane helix</keyword>
<keyword evidence="4 9" id="KW-0812">Transmembrane</keyword>
<dbReference type="Gene3D" id="1.50.40.10">
    <property type="entry name" value="Mitochondrial carrier domain"/>
    <property type="match status" value="1"/>
</dbReference>
<keyword evidence="8 9" id="KW-0472">Membrane</keyword>
<name>A0A0N1IMA2_LEPSE</name>
<dbReference type="VEuPathDB" id="TriTrypDB:Lsey_0026_0240"/>
<dbReference type="EMBL" id="LJSK01000026">
    <property type="protein sequence ID" value="KPI89328.1"/>
    <property type="molecule type" value="Genomic_DNA"/>
</dbReference>
<feature type="repeat" description="Solcar" evidence="9">
    <location>
        <begin position="222"/>
        <end position="307"/>
    </location>
</feature>
<evidence type="ECO:0000256" key="1">
    <source>
        <dbReference type="ARBA" id="ARBA00004225"/>
    </source>
</evidence>
<reference evidence="11 12" key="1">
    <citation type="journal article" date="2015" name="PLoS Pathog.">
        <title>Leptomonas seymouri: Adaptations to the Dixenous Life Cycle Analyzed by Genome Sequencing, Transcriptome Profiling and Co-infection with Leishmania donovani.</title>
        <authorList>
            <person name="Kraeva N."/>
            <person name="Butenko A."/>
            <person name="Hlavacova J."/>
            <person name="Kostygov A."/>
            <person name="Myskova J."/>
            <person name="Grybchuk D."/>
            <person name="Lestinova T."/>
            <person name="Votypka J."/>
            <person name="Volf P."/>
            <person name="Opperdoes F."/>
            <person name="Flegontov P."/>
            <person name="Lukes J."/>
            <person name="Yurchenko V."/>
        </authorList>
    </citation>
    <scope>NUCLEOTIDE SEQUENCE [LARGE SCALE GENOMIC DNA]</scope>
    <source>
        <strain evidence="11 12">ATCC 30220</strain>
    </source>
</reference>
<dbReference type="AlphaFoldDB" id="A0A0N1IMA2"/>
<evidence type="ECO:0000256" key="10">
    <source>
        <dbReference type="RuleBase" id="RU000488"/>
    </source>
</evidence>
<keyword evidence="7" id="KW-0496">Mitochondrion</keyword>
<dbReference type="Pfam" id="PF00153">
    <property type="entry name" value="Mito_carr"/>
    <property type="match status" value="3"/>
</dbReference>
<comment type="caution">
    <text evidence="11">The sequence shown here is derived from an EMBL/GenBank/DDBJ whole genome shotgun (WGS) entry which is preliminary data.</text>
</comment>
<dbReference type="OrthoDB" id="409586at2759"/>
<evidence type="ECO:0000256" key="8">
    <source>
        <dbReference type="ARBA" id="ARBA00023136"/>
    </source>
</evidence>
<dbReference type="PANTHER" id="PTHR45624">
    <property type="entry name" value="MITOCHONDRIAL BASIC AMINO ACIDS TRANSPORTER-RELATED"/>
    <property type="match status" value="1"/>
</dbReference>
<dbReference type="Proteomes" id="UP000038009">
    <property type="component" value="Unassembled WGS sequence"/>
</dbReference>
<dbReference type="GO" id="GO:1990575">
    <property type="term" value="P:mitochondrial L-ornithine transmembrane transport"/>
    <property type="evidence" value="ECO:0007669"/>
    <property type="project" value="TreeGrafter"/>
</dbReference>
<evidence type="ECO:0000313" key="12">
    <source>
        <dbReference type="Proteomes" id="UP000038009"/>
    </source>
</evidence>
<dbReference type="InterPro" id="IPR050567">
    <property type="entry name" value="Mitochondrial_Carrier"/>
</dbReference>
<gene>
    <name evidence="11" type="ORF">ABL78_1557</name>
</gene>
<keyword evidence="5" id="KW-0677">Repeat</keyword>
<dbReference type="GO" id="GO:0000064">
    <property type="term" value="F:L-ornithine transmembrane transporter activity"/>
    <property type="evidence" value="ECO:0007669"/>
    <property type="project" value="TreeGrafter"/>
</dbReference>
<dbReference type="OMA" id="HCITETV"/>
<dbReference type="InterPro" id="IPR018108">
    <property type="entry name" value="MCP_transmembrane"/>
</dbReference>
<evidence type="ECO:0000313" key="11">
    <source>
        <dbReference type="EMBL" id="KPI89328.1"/>
    </source>
</evidence>
<feature type="repeat" description="Solcar" evidence="9">
    <location>
        <begin position="107"/>
        <end position="197"/>
    </location>
</feature>
<proteinExistence type="inferred from homology"/>
<dbReference type="InterPro" id="IPR023395">
    <property type="entry name" value="MCP_dom_sf"/>
</dbReference>
<evidence type="ECO:0000256" key="5">
    <source>
        <dbReference type="ARBA" id="ARBA00022737"/>
    </source>
</evidence>
<keyword evidence="3 10" id="KW-0813">Transport</keyword>
<evidence type="ECO:0000256" key="4">
    <source>
        <dbReference type="ARBA" id="ARBA00022692"/>
    </source>
</evidence>
<organism evidence="11 12">
    <name type="scientific">Leptomonas seymouri</name>
    <dbReference type="NCBI Taxonomy" id="5684"/>
    <lineage>
        <taxon>Eukaryota</taxon>
        <taxon>Discoba</taxon>
        <taxon>Euglenozoa</taxon>
        <taxon>Kinetoplastea</taxon>
        <taxon>Metakinetoplastina</taxon>
        <taxon>Trypanosomatida</taxon>
        <taxon>Trypanosomatidae</taxon>
        <taxon>Leishmaniinae</taxon>
        <taxon>Leptomonas</taxon>
    </lineage>
</organism>
<keyword evidence="12" id="KW-1185">Reference proteome</keyword>
<protein>
    <submittedName>
        <fullName evidence="11">Mitochondrial ornithine transporter 1-like protein</fullName>
    </submittedName>
</protein>
<comment type="similarity">
    <text evidence="2 10">Belongs to the mitochondrial carrier (TC 2.A.29) family.</text>
</comment>
<feature type="repeat" description="Solcar" evidence="9">
    <location>
        <begin position="2"/>
        <end position="87"/>
    </location>
</feature>
<dbReference type="PROSITE" id="PS50920">
    <property type="entry name" value="SOLCAR"/>
    <property type="match status" value="3"/>
</dbReference>
<evidence type="ECO:0000256" key="6">
    <source>
        <dbReference type="ARBA" id="ARBA00022989"/>
    </source>
</evidence>
<sequence>MADALTHLLAGTVAGMSGVLMDYPLDTMKTRMQVRCPNAHISYTQCASLLYQQGGIRAFYRGLSVPFAAQGAEAATIFCVYNTALRHFRAAEAKHASAADPPAPSIWNSASYWKASACAGLAVSFILTPIEMIKCNLQMEGSRPHWQRRHRTVRGLAWDVYSLDGFSGFYRGMTGTTTRAVFGNVAYFLSYEQCKQCLTHVTRPAASASSRHSTGKEADDVVPAWQSMLAGGISGCCYWSIAYPADVAKTQMQVCSEASAAGLAATLRRFYRSGGVRALYRGWGITAVRAFLSSAVVFTTYERCARVITGLGPVHFSLVREPTAE</sequence>
<dbReference type="PANTHER" id="PTHR45624:SF12">
    <property type="entry name" value="MITOCHONDRIAL ORNITHINE TRANSPORTER 1"/>
    <property type="match status" value="1"/>
</dbReference>
<evidence type="ECO:0000256" key="7">
    <source>
        <dbReference type="ARBA" id="ARBA00023128"/>
    </source>
</evidence>
<accession>A0A0N1IMA2</accession>
<evidence type="ECO:0000256" key="9">
    <source>
        <dbReference type="PROSITE-ProRule" id="PRU00282"/>
    </source>
</evidence>
<comment type="subcellular location">
    <subcellularLocation>
        <location evidence="1">Mitochondrion membrane</location>
        <topology evidence="1">Multi-pass membrane protein</topology>
    </subcellularLocation>
</comment>
<evidence type="ECO:0000256" key="2">
    <source>
        <dbReference type="ARBA" id="ARBA00006375"/>
    </source>
</evidence>
<evidence type="ECO:0000256" key="3">
    <source>
        <dbReference type="ARBA" id="ARBA00022448"/>
    </source>
</evidence>